<evidence type="ECO:0000256" key="2">
    <source>
        <dbReference type="ARBA" id="ARBA00022679"/>
    </source>
</evidence>
<dbReference type="PROSITE" id="PS50011">
    <property type="entry name" value="PROTEIN_KINASE_DOM"/>
    <property type="match status" value="1"/>
</dbReference>
<dbReference type="Pfam" id="PF00069">
    <property type="entry name" value="Pkinase"/>
    <property type="match status" value="1"/>
</dbReference>
<sequence length="229" mass="25788">VLIFISGPPNYGVGQSDTRRYGERGGAFQTGLVKREEPFITTKLWNSDHGHVLEACKDILKKLQLNYLDLYLVHFPAPPSILIPRELVFDDAIIQLTKKVELVSSLTCMDYKTTCTEVDWSDCIPEKILDVISHKRDRPEGNLKLADFGLARSFSNDHNANLTNRVITLWYRPPELLLGATKYGPAVDMWSVGCIFAELLHGKPIFPGKDEPEQLNKIFELCGSPDEVS</sequence>
<gene>
    <name evidence="7" type="ORF">LITE_LOCUS9277</name>
</gene>
<dbReference type="EMBL" id="CAMGYJ010000003">
    <property type="protein sequence ID" value="CAI0396786.1"/>
    <property type="molecule type" value="Genomic_DNA"/>
</dbReference>
<dbReference type="AlphaFoldDB" id="A0AAV0IH19"/>
<keyword evidence="8" id="KW-1185">Reference proteome</keyword>
<dbReference type="Pfam" id="PF00248">
    <property type="entry name" value="Aldo_ket_red"/>
    <property type="match status" value="1"/>
</dbReference>
<dbReference type="SUPFAM" id="SSF51430">
    <property type="entry name" value="NAD(P)-linked oxidoreductase"/>
    <property type="match status" value="1"/>
</dbReference>
<evidence type="ECO:0000256" key="1">
    <source>
        <dbReference type="ARBA" id="ARBA00022527"/>
    </source>
</evidence>
<dbReference type="GO" id="GO:0000307">
    <property type="term" value="C:cyclin-dependent protein kinase holoenzyme complex"/>
    <property type="evidence" value="ECO:0007669"/>
    <property type="project" value="TreeGrafter"/>
</dbReference>
<evidence type="ECO:0000259" key="6">
    <source>
        <dbReference type="PROSITE" id="PS50011"/>
    </source>
</evidence>
<protein>
    <recommendedName>
        <fullName evidence="6">Protein kinase domain-containing protein</fullName>
    </recommendedName>
</protein>
<evidence type="ECO:0000256" key="5">
    <source>
        <dbReference type="ARBA" id="ARBA00022840"/>
    </source>
</evidence>
<dbReference type="PANTHER" id="PTHR24056:SF546">
    <property type="entry name" value="CYCLIN-DEPENDENT KINASE 12"/>
    <property type="match status" value="1"/>
</dbReference>
<dbReference type="GO" id="GO:0005524">
    <property type="term" value="F:ATP binding"/>
    <property type="evidence" value="ECO:0007669"/>
    <property type="project" value="UniProtKB-KW"/>
</dbReference>
<evidence type="ECO:0000313" key="7">
    <source>
        <dbReference type="EMBL" id="CAI0396786.1"/>
    </source>
</evidence>
<evidence type="ECO:0000256" key="3">
    <source>
        <dbReference type="ARBA" id="ARBA00022741"/>
    </source>
</evidence>
<dbReference type="GO" id="GO:0008353">
    <property type="term" value="F:RNA polymerase II CTD heptapeptide repeat kinase activity"/>
    <property type="evidence" value="ECO:0007669"/>
    <property type="project" value="TreeGrafter"/>
</dbReference>
<evidence type="ECO:0000313" key="8">
    <source>
        <dbReference type="Proteomes" id="UP001154282"/>
    </source>
</evidence>
<proteinExistence type="predicted"/>
<organism evidence="7 8">
    <name type="scientific">Linum tenue</name>
    <dbReference type="NCBI Taxonomy" id="586396"/>
    <lineage>
        <taxon>Eukaryota</taxon>
        <taxon>Viridiplantae</taxon>
        <taxon>Streptophyta</taxon>
        <taxon>Embryophyta</taxon>
        <taxon>Tracheophyta</taxon>
        <taxon>Spermatophyta</taxon>
        <taxon>Magnoliopsida</taxon>
        <taxon>eudicotyledons</taxon>
        <taxon>Gunneridae</taxon>
        <taxon>Pentapetalae</taxon>
        <taxon>rosids</taxon>
        <taxon>fabids</taxon>
        <taxon>Malpighiales</taxon>
        <taxon>Linaceae</taxon>
        <taxon>Linum</taxon>
    </lineage>
</organism>
<feature type="domain" description="Protein kinase" evidence="6">
    <location>
        <begin position="1"/>
        <end position="229"/>
    </location>
</feature>
<name>A0AAV0IH19_9ROSI</name>
<dbReference type="Proteomes" id="UP001154282">
    <property type="component" value="Unassembled WGS sequence"/>
</dbReference>
<keyword evidence="5" id="KW-0067">ATP-binding</keyword>
<comment type="caution">
    <text evidence="7">The sequence shown here is derived from an EMBL/GenBank/DDBJ whole genome shotgun (WGS) entry which is preliminary data.</text>
</comment>
<dbReference type="SUPFAM" id="SSF56112">
    <property type="entry name" value="Protein kinase-like (PK-like)"/>
    <property type="match status" value="1"/>
</dbReference>
<dbReference type="PANTHER" id="PTHR24056">
    <property type="entry name" value="CELL DIVISION PROTEIN KINASE"/>
    <property type="match status" value="1"/>
</dbReference>
<dbReference type="InterPro" id="IPR011009">
    <property type="entry name" value="Kinase-like_dom_sf"/>
</dbReference>
<dbReference type="Gene3D" id="3.20.20.100">
    <property type="entry name" value="NADP-dependent oxidoreductase domain"/>
    <property type="match status" value="1"/>
</dbReference>
<dbReference type="GO" id="GO:0005634">
    <property type="term" value="C:nucleus"/>
    <property type="evidence" value="ECO:0007669"/>
    <property type="project" value="TreeGrafter"/>
</dbReference>
<keyword evidence="4" id="KW-0418">Kinase</keyword>
<keyword evidence="2" id="KW-0808">Transferase</keyword>
<dbReference type="Gene3D" id="1.10.510.10">
    <property type="entry name" value="Transferase(Phosphotransferase) domain 1"/>
    <property type="match status" value="1"/>
</dbReference>
<dbReference type="GO" id="GO:0032968">
    <property type="term" value="P:positive regulation of transcription elongation by RNA polymerase II"/>
    <property type="evidence" value="ECO:0007669"/>
    <property type="project" value="TreeGrafter"/>
</dbReference>
<dbReference type="InterPro" id="IPR000719">
    <property type="entry name" value="Prot_kinase_dom"/>
</dbReference>
<accession>A0AAV0IH19</accession>
<dbReference type="InterPro" id="IPR050108">
    <property type="entry name" value="CDK"/>
</dbReference>
<keyword evidence="1" id="KW-0723">Serine/threonine-protein kinase</keyword>
<dbReference type="SMART" id="SM00220">
    <property type="entry name" value="S_TKc"/>
    <property type="match status" value="1"/>
</dbReference>
<reference evidence="7" key="1">
    <citation type="submission" date="2022-08" db="EMBL/GenBank/DDBJ databases">
        <authorList>
            <person name="Gutierrez-Valencia J."/>
        </authorList>
    </citation>
    <scope>NUCLEOTIDE SEQUENCE</scope>
</reference>
<feature type="non-terminal residue" evidence="7">
    <location>
        <position position="1"/>
    </location>
</feature>
<dbReference type="InterPro" id="IPR023210">
    <property type="entry name" value="NADP_OxRdtase_dom"/>
</dbReference>
<keyword evidence="3" id="KW-0547">Nucleotide-binding</keyword>
<dbReference type="InterPro" id="IPR036812">
    <property type="entry name" value="NAD(P)_OxRdtase_dom_sf"/>
</dbReference>
<evidence type="ECO:0000256" key="4">
    <source>
        <dbReference type="ARBA" id="ARBA00022777"/>
    </source>
</evidence>